<name>O67476_AQUAE</name>
<dbReference type="Proteomes" id="UP000000798">
    <property type="component" value="Chromosome"/>
</dbReference>
<dbReference type="KEGG" id="aae:aq_1507"/>
<keyword evidence="3" id="KW-0949">S-adenosyl-L-methionine</keyword>
<accession>O67476</accession>
<dbReference type="PATRIC" id="fig|224324.8.peg.1176"/>
<protein>
    <submittedName>
        <fullName evidence="4">O-methyltransferase</fullName>
    </submittedName>
</protein>
<sequence>MAFICPEEIEAYAEEHSSELHPILEELVEFTYKNTDLPQMMVGRAEGNFLKMLVEISGAKRVLEIGTFTGFSALMMAQGLPEDGKLTTIEVNPEYAQMAKSFIERAPWGKKIEVIVGDARKVLEEFKKESFDFIFIDADKSSYPYYYEKCLELLKKGRLMAIDNALWEGKVLEPDDNRSKAIARMNEMIKEDPRVEKVLLTVRDGIFLVRKI</sequence>
<dbReference type="GO" id="GO:0008757">
    <property type="term" value="F:S-adenosylmethionine-dependent methyltransferase activity"/>
    <property type="evidence" value="ECO:0000318"/>
    <property type="project" value="GO_Central"/>
</dbReference>
<dbReference type="InterPro" id="IPR050362">
    <property type="entry name" value="Cation-dep_OMT"/>
</dbReference>
<dbReference type="GO" id="GO:0008171">
    <property type="term" value="F:O-methyltransferase activity"/>
    <property type="evidence" value="ECO:0007669"/>
    <property type="project" value="InterPro"/>
</dbReference>
<dbReference type="HOGENOM" id="CLU_067676_1_2_0"/>
<dbReference type="AlphaFoldDB" id="O67476"/>
<dbReference type="GO" id="GO:0032259">
    <property type="term" value="P:methylation"/>
    <property type="evidence" value="ECO:0007669"/>
    <property type="project" value="UniProtKB-KW"/>
</dbReference>
<dbReference type="OrthoDB" id="9799672at2"/>
<dbReference type="PANTHER" id="PTHR10509">
    <property type="entry name" value="O-METHYLTRANSFERASE-RELATED"/>
    <property type="match status" value="1"/>
</dbReference>
<dbReference type="PROSITE" id="PS51682">
    <property type="entry name" value="SAM_OMT_I"/>
    <property type="match status" value="1"/>
</dbReference>
<dbReference type="EMBL" id="AE000657">
    <property type="protein sequence ID" value="AAC07435.1"/>
    <property type="molecule type" value="Genomic_DNA"/>
</dbReference>
<dbReference type="eggNOG" id="COG4122">
    <property type="taxonomic scope" value="Bacteria"/>
</dbReference>
<dbReference type="STRING" id="224324.aq_1507"/>
<reference evidence="4 5" key="1">
    <citation type="journal article" date="1998" name="Nature">
        <title>The complete genome of the hyperthermophilic bacterium Aquifex aeolicus.</title>
        <authorList>
            <person name="Deckert G."/>
            <person name="Warren P.V."/>
            <person name="Gaasterland T."/>
            <person name="Young W.G."/>
            <person name="Lenox A.L."/>
            <person name="Graham D.E."/>
            <person name="Overbeek R."/>
            <person name="Snead M.A."/>
            <person name="Keller M."/>
            <person name="Aujay M."/>
            <person name="Huber R."/>
            <person name="Feldman R.A."/>
            <person name="Short J.M."/>
            <person name="Olson G.J."/>
            <person name="Swanson R.V."/>
        </authorList>
    </citation>
    <scope>NUCLEOTIDE SEQUENCE [LARGE SCALE GENOMIC DNA]</scope>
    <source>
        <strain evidence="4 5">VF5</strain>
    </source>
</reference>
<evidence type="ECO:0000313" key="4">
    <source>
        <dbReference type="EMBL" id="AAC07435.1"/>
    </source>
</evidence>
<dbReference type="EnsemblBacteria" id="AAC07435">
    <property type="protein sequence ID" value="AAC07435"/>
    <property type="gene ID" value="aq_1507"/>
</dbReference>
<dbReference type="Gene3D" id="3.40.50.150">
    <property type="entry name" value="Vaccinia Virus protein VP39"/>
    <property type="match status" value="1"/>
</dbReference>
<evidence type="ECO:0000313" key="5">
    <source>
        <dbReference type="Proteomes" id="UP000000798"/>
    </source>
</evidence>
<dbReference type="CDD" id="cd02440">
    <property type="entry name" value="AdoMet_MTases"/>
    <property type="match status" value="1"/>
</dbReference>
<evidence type="ECO:0000256" key="3">
    <source>
        <dbReference type="ARBA" id="ARBA00022691"/>
    </source>
</evidence>
<keyword evidence="5" id="KW-1185">Reference proteome</keyword>
<dbReference type="InParanoid" id="O67476"/>
<dbReference type="SUPFAM" id="SSF53335">
    <property type="entry name" value="S-adenosyl-L-methionine-dependent methyltransferases"/>
    <property type="match status" value="1"/>
</dbReference>
<evidence type="ECO:0000256" key="1">
    <source>
        <dbReference type="ARBA" id="ARBA00022603"/>
    </source>
</evidence>
<proteinExistence type="predicted"/>
<dbReference type="PANTHER" id="PTHR10509:SF14">
    <property type="entry name" value="CAFFEOYL-COA O-METHYLTRANSFERASE 3-RELATED"/>
    <property type="match status" value="1"/>
</dbReference>
<dbReference type="InterPro" id="IPR002935">
    <property type="entry name" value="SAM_O-MeTrfase"/>
</dbReference>
<dbReference type="Pfam" id="PF01596">
    <property type="entry name" value="Methyltransf_3"/>
    <property type="match status" value="1"/>
</dbReference>
<organism evidence="4 5">
    <name type="scientific">Aquifex aeolicus (strain VF5)</name>
    <dbReference type="NCBI Taxonomy" id="224324"/>
    <lineage>
        <taxon>Bacteria</taxon>
        <taxon>Pseudomonadati</taxon>
        <taxon>Aquificota</taxon>
        <taxon>Aquificia</taxon>
        <taxon>Aquificales</taxon>
        <taxon>Aquificaceae</taxon>
        <taxon>Aquifex</taxon>
    </lineage>
</organism>
<gene>
    <name evidence="4" type="primary">omt</name>
    <name evidence="4" type="ordered locus">aq_1507</name>
</gene>
<keyword evidence="2" id="KW-0808">Transferase</keyword>
<dbReference type="PIR" id="B70431">
    <property type="entry name" value="B70431"/>
</dbReference>
<dbReference type="InterPro" id="IPR029063">
    <property type="entry name" value="SAM-dependent_MTases_sf"/>
</dbReference>
<dbReference type="RefSeq" id="WP_010880979.1">
    <property type="nucleotide sequence ID" value="NC_000918.1"/>
</dbReference>
<evidence type="ECO:0000256" key="2">
    <source>
        <dbReference type="ARBA" id="ARBA00022679"/>
    </source>
</evidence>
<keyword evidence="1" id="KW-0489">Methyltransferase</keyword>